<proteinExistence type="evidence at transcript level"/>
<dbReference type="EMBL" id="DQ864847">
    <property type="protein sequence ID" value="ABI14262.1"/>
    <property type="molecule type" value="mRNA"/>
</dbReference>
<protein>
    <recommendedName>
        <fullName evidence="2">Zinc-ribbon domain-containing protein</fullName>
    </recommendedName>
</protein>
<name>A3E3J5_PFIPI</name>
<reference evidence="1" key="1">
    <citation type="journal article" date="2007" name="Proc. Natl. Acad. Sci. U.S.A.">
        <title>Spliced leader RNA trans-splicing in dinoflagellates.</title>
        <authorList>
            <person name="Zhang H."/>
            <person name="Hou Y."/>
            <person name="Miranda L."/>
            <person name="Campbell D.A."/>
            <person name="Sturm N.R."/>
            <person name="Gaasterland T."/>
            <person name="Lin S."/>
        </authorList>
    </citation>
    <scope>NUCLEOTIDE SEQUENCE</scope>
</reference>
<evidence type="ECO:0000313" key="1">
    <source>
        <dbReference type="EMBL" id="ABI14262.1"/>
    </source>
</evidence>
<accession>A3E3J5</accession>
<sequence length="372" mass="41999">MGRTLLTLSIAREVARLHGGRCLSTEYRGINAQLLWRCAVGHQWAASLNRVKNLRVWCTACKAASRAEVSLSRSDAIASKLGGRCLRRHHVDSDAYYVWRCAVGHEWIATRTSARRTWCTVCSATGRDGDRLRKAGSLAALNGGSCLASSVPNQRTHVKWQCAAGHQWFTTVAVVRRGSWCPHCAGKARLTLQDARVVAASRGGQCLSETYTSCSQILHWQCALGHKWQVALDNVRNKGTWCPECSAGRSERQVRHVLEHIFAGMKFPKRRPAFLRGPTGRALELDGFCEPLKLAFEYNGIQHYSQVQFFHRSSAQFHDLQVRDHWKQTLCDLFGIRLLIIPFSVKDRWTFIRSVLLRWFAITDIFPTALEP</sequence>
<organism evidence="1">
    <name type="scientific">Pfiesteria piscicida</name>
    <name type="common">Phantom dinoflagellate</name>
    <dbReference type="NCBI Taxonomy" id="71001"/>
    <lineage>
        <taxon>Eukaryota</taxon>
        <taxon>Sar</taxon>
        <taxon>Alveolata</taxon>
        <taxon>Dinophyceae</taxon>
        <taxon>Peridiniales</taxon>
        <taxon>Pfiesteriaceae</taxon>
        <taxon>Pfiesteria</taxon>
    </lineage>
</organism>
<evidence type="ECO:0008006" key="2">
    <source>
        <dbReference type="Google" id="ProtNLM"/>
    </source>
</evidence>
<dbReference type="AlphaFoldDB" id="A3E3J5"/>